<name>A0A345AYC5_9CAUD</name>
<accession>A0A345AYC5</accession>
<dbReference type="InterPro" id="IPR046285">
    <property type="entry name" value="DUF6322"/>
</dbReference>
<organism evidence="1">
    <name type="scientific">Synechococcus T7-like phage S-TIP37</name>
    <dbReference type="NCBI Taxonomy" id="1332145"/>
    <lineage>
        <taxon>Viruses</taxon>
        <taxon>Duplodnaviria</taxon>
        <taxon>Heunggongvirae</taxon>
        <taxon>Uroviricota</taxon>
        <taxon>Caudoviricetes</taxon>
        <taxon>Autographivirales</taxon>
        <taxon>Sechaudvirinae</taxon>
        <taxon>Igirivirus</taxon>
        <taxon>Igirivirus STIP37</taxon>
    </lineage>
</organism>
<dbReference type="EMBL" id="MH540083">
    <property type="protein sequence ID" value="AXF42105.1"/>
    <property type="molecule type" value="Genomic_DNA"/>
</dbReference>
<proteinExistence type="predicted"/>
<evidence type="ECO:0000313" key="2">
    <source>
        <dbReference type="Proteomes" id="UP000255828"/>
    </source>
</evidence>
<sequence length="116" mass="12227">MKKLLLLLALAAPASAQSVTPQFTQGSMQSTTTTTVDIERTVAHEVYGGDYSSWSGTNVTPSGDITDSATTFSVTTSGEPWQLETVTRSAGVVETIDITEDITQSSTTTSLSVFSQ</sequence>
<evidence type="ECO:0000313" key="1">
    <source>
        <dbReference type="EMBL" id="AXF42105.1"/>
    </source>
</evidence>
<keyword evidence="2" id="KW-1185">Reference proteome</keyword>
<reference evidence="1" key="1">
    <citation type="submission" date="2018-06" db="EMBL/GenBank/DDBJ databases">
        <authorList>
            <person name="Zhirakovskaya E."/>
        </authorList>
    </citation>
    <scope>NUCLEOTIDE SEQUENCE [LARGE SCALE GENOMIC DNA]</scope>
</reference>
<protein>
    <submittedName>
        <fullName evidence="1">Uncharacterized protein</fullName>
    </submittedName>
</protein>
<gene>
    <name evidence="1" type="ORF">STIP37_46</name>
</gene>
<dbReference type="Pfam" id="PF19847">
    <property type="entry name" value="DUF6322"/>
    <property type="match status" value="1"/>
</dbReference>
<dbReference type="Proteomes" id="UP000255828">
    <property type="component" value="Segment"/>
</dbReference>